<sequence length="114" mass="12686">MKAASPPLTSGTRKCAEQVMRCRVPPCCHRRQTSGEDPHDGPRRGREPSTLSSHVKTEDGRGQDLLDSPLHHLKCHTTWDIQLSGCNRSRPQTGPSMHLQPTVSLTLRRDEVQG</sequence>
<dbReference type="Proteomes" id="UP001221898">
    <property type="component" value="Unassembled WGS sequence"/>
</dbReference>
<feature type="compositionally biased region" description="Basic and acidic residues" evidence="1">
    <location>
        <begin position="33"/>
        <end position="47"/>
    </location>
</feature>
<feature type="compositionally biased region" description="Polar residues" evidence="1">
    <location>
        <begin position="86"/>
        <end position="105"/>
    </location>
</feature>
<gene>
    <name evidence="2" type="ORF">AAFF_G00007160</name>
</gene>
<feature type="compositionally biased region" description="Basic and acidic residues" evidence="1">
    <location>
        <begin position="55"/>
        <end position="64"/>
    </location>
</feature>
<protein>
    <submittedName>
        <fullName evidence="2">Uncharacterized protein</fullName>
    </submittedName>
</protein>
<accession>A0AAD7WZU8</accession>
<evidence type="ECO:0000256" key="1">
    <source>
        <dbReference type="SAM" id="MobiDB-lite"/>
    </source>
</evidence>
<organism evidence="2 3">
    <name type="scientific">Aldrovandia affinis</name>
    <dbReference type="NCBI Taxonomy" id="143900"/>
    <lineage>
        <taxon>Eukaryota</taxon>
        <taxon>Metazoa</taxon>
        <taxon>Chordata</taxon>
        <taxon>Craniata</taxon>
        <taxon>Vertebrata</taxon>
        <taxon>Euteleostomi</taxon>
        <taxon>Actinopterygii</taxon>
        <taxon>Neopterygii</taxon>
        <taxon>Teleostei</taxon>
        <taxon>Notacanthiformes</taxon>
        <taxon>Halosauridae</taxon>
        <taxon>Aldrovandia</taxon>
    </lineage>
</organism>
<name>A0AAD7WZU8_9TELE</name>
<evidence type="ECO:0000313" key="3">
    <source>
        <dbReference type="Proteomes" id="UP001221898"/>
    </source>
</evidence>
<feature type="region of interest" description="Disordered" evidence="1">
    <location>
        <begin position="86"/>
        <end position="114"/>
    </location>
</feature>
<evidence type="ECO:0000313" key="2">
    <source>
        <dbReference type="EMBL" id="KAJ8415018.1"/>
    </source>
</evidence>
<comment type="caution">
    <text evidence="2">The sequence shown here is derived from an EMBL/GenBank/DDBJ whole genome shotgun (WGS) entry which is preliminary data.</text>
</comment>
<dbReference type="AlphaFoldDB" id="A0AAD7WZU8"/>
<keyword evidence="3" id="KW-1185">Reference proteome</keyword>
<dbReference type="EMBL" id="JAINUG010000010">
    <property type="protein sequence ID" value="KAJ8415018.1"/>
    <property type="molecule type" value="Genomic_DNA"/>
</dbReference>
<proteinExistence type="predicted"/>
<reference evidence="2" key="1">
    <citation type="journal article" date="2023" name="Science">
        <title>Genome structures resolve the early diversification of teleost fishes.</title>
        <authorList>
            <person name="Parey E."/>
            <person name="Louis A."/>
            <person name="Montfort J."/>
            <person name="Bouchez O."/>
            <person name="Roques C."/>
            <person name="Iampietro C."/>
            <person name="Lluch J."/>
            <person name="Castinel A."/>
            <person name="Donnadieu C."/>
            <person name="Desvignes T."/>
            <person name="Floi Bucao C."/>
            <person name="Jouanno E."/>
            <person name="Wen M."/>
            <person name="Mejri S."/>
            <person name="Dirks R."/>
            <person name="Jansen H."/>
            <person name="Henkel C."/>
            <person name="Chen W.J."/>
            <person name="Zahm M."/>
            <person name="Cabau C."/>
            <person name="Klopp C."/>
            <person name="Thompson A.W."/>
            <person name="Robinson-Rechavi M."/>
            <person name="Braasch I."/>
            <person name="Lecointre G."/>
            <person name="Bobe J."/>
            <person name="Postlethwait J.H."/>
            <person name="Berthelot C."/>
            <person name="Roest Crollius H."/>
            <person name="Guiguen Y."/>
        </authorList>
    </citation>
    <scope>NUCLEOTIDE SEQUENCE</scope>
    <source>
        <strain evidence="2">NC1722</strain>
    </source>
</reference>
<feature type="region of interest" description="Disordered" evidence="1">
    <location>
        <begin position="27"/>
        <end position="66"/>
    </location>
</feature>